<dbReference type="PATRIC" id="fig|989403.3.peg.330"/>
<dbReference type="STRING" id="989403.SAMN05421798_104309"/>
<evidence type="ECO:0000256" key="17">
    <source>
        <dbReference type="ARBA" id="ARBA00023264"/>
    </source>
</evidence>
<keyword evidence="10 18" id="KW-0808">Transferase</keyword>
<keyword evidence="14" id="KW-0443">Lipid metabolism</keyword>
<evidence type="ECO:0000256" key="9">
    <source>
        <dbReference type="ARBA" id="ARBA00022516"/>
    </source>
</evidence>
<dbReference type="PROSITE" id="PS01315">
    <property type="entry name" value="CDS"/>
    <property type="match status" value="1"/>
</dbReference>
<evidence type="ECO:0000256" key="7">
    <source>
        <dbReference type="ARBA" id="ARBA00019373"/>
    </source>
</evidence>
<evidence type="ECO:0000256" key="19">
    <source>
        <dbReference type="SAM" id="Phobius"/>
    </source>
</evidence>
<dbReference type="RefSeq" id="WP_068001114.1">
    <property type="nucleotide sequence ID" value="NZ_FOFM01000004.1"/>
</dbReference>
<dbReference type="EMBL" id="LMCB01000002">
    <property type="protein sequence ID" value="KZL21882.1"/>
    <property type="molecule type" value="Genomic_DNA"/>
</dbReference>
<comment type="pathway">
    <text evidence="4">Lipid metabolism.</text>
</comment>
<gene>
    <name evidence="20" type="primary">cdsA</name>
    <name evidence="20" type="ORF">PsAD2_00311</name>
</gene>
<feature type="transmembrane region" description="Helical" evidence="19">
    <location>
        <begin position="150"/>
        <end position="171"/>
    </location>
</feature>
<keyword evidence="11 18" id="KW-0812">Transmembrane</keyword>
<feature type="transmembrane region" description="Helical" evidence="19">
    <location>
        <begin position="51"/>
        <end position="68"/>
    </location>
</feature>
<evidence type="ECO:0000256" key="11">
    <source>
        <dbReference type="ARBA" id="ARBA00022692"/>
    </source>
</evidence>
<evidence type="ECO:0000313" key="21">
    <source>
        <dbReference type="Proteomes" id="UP000076577"/>
    </source>
</evidence>
<proteinExistence type="inferred from homology"/>
<evidence type="ECO:0000256" key="10">
    <source>
        <dbReference type="ARBA" id="ARBA00022679"/>
    </source>
</evidence>
<evidence type="ECO:0000256" key="8">
    <source>
        <dbReference type="ARBA" id="ARBA00022475"/>
    </source>
</evidence>
<dbReference type="GO" id="GO:0016024">
    <property type="term" value="P:CDP-diacylglycerol biosynthetic process"/>
    <property type="evidence" value="ECO:0007669"/>
    <property type="project" value="UniProtKB-UniPathway"/>
</dbReference>
<evidence type="ECO:0000256" key="5">
    <source>
        <dbReference type="ARBA" id="ARBA00010185"/>
    </source>
</evidence>
<feature type="transmembrane region" description="Helical" evidence="19">
    <location>
        <begin position="192"/>
        <end position="210"/>
    </location>
</feature>
<evidence type="ECO:0000256" key="18">
    <source>
        <dbReference type="RuleBase" id="RU003938"/>
    </source>
</evidence>
<keyword evidence="21" id="KW-1185">Reference proteome</keyword>
<evidence type="ECO:0000256" key="1">
    <source>
        <dbReference type="ARBA" id="ARBA00001698"/>
    </source>
</evidence>
<evidence type="ECO:0000256" key="12">
    <source>
        <dbReference type="ARBA" id="ARBA00022695"/>
    </source>
</evidence>
<feature type="transmembrane region" description="Helical" evidence="19">
    <location>
        <begin position="28"/>
        <end position="45"/>
    </location>
</feature>
<keyword evidence="17" id="KW-1208">Phospholipid metabolism</keyword>
<comment type="pathway">
    <text evidence="3 18">Phospholipid metabolism; CDP-diacylglycerol biosynthesis; CDP-diacylglycerol from sn-glycerol 3-phosphate: step 3/3.</text>
</comment>
<sequence>MPDQKNQNNSESSSGGIVRRVLNANPDLLLRALSAVILAPIALVLTWAGGFWFAGLALLGMLIVYWEWHRIILQNTLRPIALLGYVLLLFIGYAYYLAEPIWIAAGLVVGALVLYGAGGFDRSARWLSHGYLYAGLSLVALLSLRQGDEGLFFIIYLFLVVWGTDIGAYVCGRSFGGPKLWPAVSPNKTWSGALGGIAFSSLLGMGFVAFAGGTQLLWAFALAVVLSAVSQLGDLFESSLKRRFKVKDSSRLIPGHGGLLDRVDGLVAAAVFSYVIGVMLGGQLFDPNAGLMLFAS</sequence>
<feature type="transmembrane region" description="Helical" evidence="19">
    <location>
        <begin position="80"/>
        <end position="96"/>
    </location>
</feature>
<dbReference type="PANTHER" id="PTHR46382:SF1">
    <property type="entry name" value="PHOSPHATIDATE CYTIDYLYLTRANSFERASE"/>
    <property type="match status" value="1"/>
</dbReference>
<dbReference type="OrthoDB" id="9799199at2"/>
<dbReference type="Pfam" id="PF01148">
    <property type="entry name" value="CTP_transf_1"/>
    <property type="match status" value="1"/>
</dbReference>
<dbReference type="EC" id="2.7.7.41" evidence="6 18"/>
<accession>A0A166B4L9</accession>
<dbReference type="AlphaFoldDB" id="A0A166B4L9"/>
<dbReference type="Proteomes" id="UP000076577">
    <property type="component" value="Unassembled WGS sequence"/>
</dbReference>
<evidence type="ECO:0000313" key="20">
    <source>
        <dbReference type="EMBL" id="KZL21882.1"/>
    </source>
</evidence>
<keyword evidence="9" id="KW-0444">Lipid biosynthesis</keyword>
<dbReference type="PANTHER" id="PTHR46382">
    <property type="entry name" value="PHOSPHATIDATE CYTIDYLYLTRANSFERASE"/>
    <property type="match status" value="1"/>
</dbReference>
<dbReference type="UniPathway" id="UPA00557">
    <property type="reaction ID" value="UER00614"/>
</dbReference>
<feature type="transmembrane region" description="Helical" evidence="19">
    <location>
        <begin position="127"/>
        <end position="144"/>
    </location>
</feature>
<feature type="transmembrane region" description="Helical" evidence="19">
    <location>
        <begin position="102"/>
        <end position="120"/>
    </location>
</feature>
<keyword evidence="15 19" id="KW-0472">Membrane</keyword>
<feature type="transmembrane region" description="Helical" evidence="19">
    <location>
        <begin position="216"/>
        <end position="236"/>
    </location>
</feature>
<evidence type="ECO:0000256" key="15">
    <source>
        <dbReference type="ARBA" id="ARBA00023136"/>
    </source>
</evidence>
<evidence type="ECO:0000256" key="3">
    <source>
        <dbReference type="ARBA" id="ARBA00005119"/>
    </source>
</evidence>
<name>A0A166B4L9_9HYPH</name>
<keyword evidence="13 19" id="KW-1133">Transmembrane helix</keyword>
<dbReference type="InterPro" id="IPR000374">
    <property type="entry name" value="PC_trans"/>
</dbReference>
<reference evidence="20 21" key="1">
    <citation type="journal article" date="2016" name="Front. Microbiol.">
        <title>Comparative Genomic Analysis Reveals a Diverse Repertoire of Genes Involved in Prokaryote-Eukaryote Interactions within the Pseudovibrio Genus.</title>
        <authorList>
            <person name="Romano S."/>
            <person name="Fernandez-Guerra A."/>
            <person name="Reen F.J."/>
            <person name="Glockner F.O."/>
            <person name="Crowley S.P."/>
            <person name="O'Sullivan O."/>
            <person name="Cotter P.D."/>
            <person name="Adams C."/>
            <person name="Dobson A.D."/>
            <person name="O'Gara F."/>
        </authorList>
    </citation>
    <scope>NUCLEOTIDE SEQUENCE [LARGE SCALE GENOMIC DNA]</scope>
    <source>
        <strain evidence="20 21">Ad2</strain>
    </source>
</reference>
<comment type="catalytic activity">
    <reaction evidence="1 18">
        <text>a 1,2-diacyl-sn-glycero-3-phosphate + CTP + H(+) = a CDP-1,2-diacyl-sn-glycerol + diphosphate</text>
        <dbReference type="Rhea" id="RHEA:16229"/>
        <dbReference type="ChEBI" id="CHEBI:15378"/>
        <dbReference type="ChEBI" id="CHEBI:33019"/>
        <dbReference type="ChEBI" id="CHEBI:37563"/>
        <dbReference type="ChEBI" id="CHEBI:58332"/>
        <dbReference type="ChEBI" id="CHEBI:58608"/>
        <dbReference type="EC" id="2.7.7.41"/>
    </reaction>
</comment>
<evidence type="ECO:0000256" key="4">
    <source>
        <dbReference type="ARBA" id="ARBA00005189"/>
    </source>
</evidence>
<evidence type="ECO:0000256" key="13">
    <source>
        <dbReference type="ARBA" id="ARBA00022989"/>
    </source>
</evidence>
<organism evidence="20 21">
    <name type="scientific">Pseudovibrio axinellae</name>
    <dbReference type="NCBI Taxonomy" id="989403"/>
    <lineage>
        <taxon>Bacteria</taxon>
        <taxon>Pseudomonadati</taxon>
        <taxon>Pseudomonadota</taxon>
        <taxon>Alphaproteobacteria</taxon>
        <taxon>Hyphomicrobiales</taxon>
        <taxon>Stappiaceae</taxon>
        <taxon>Pseudovibrio</taxon>
    </lineage>
</organism>
<keyword evidence="8" id="KW-1003">Cell membrane</keyword>
<evidence type="ECO:0000256" key="16">
    <source>
        <dbReference type="ARBA" id="ARBA00023209"/>
    </source>
</evidence>
<comment type="caution">
    <text evidence="20">The sequence shown here is derived from an EMBL/GenBank/DDBJ whole genome shotgun (WGS) entry which is preliminary data.</text>
</comment>
<keyword evidence="12 18" id="KW-0548">Nucleotidyltransferase</keyword>
<comment type="subcellular location">
    <subcellularLocation>
        <location evidence="2">Cell membrane</location>
        <topology evidence="2">Multi-pass membrane protein</topology>
    </subcellularLocation>
</comment>
<evidence type="ECO:0000256" key="6">
    <source>
        <dbReference type="ARBA" id="ARBA00012487"/>
    </source>
</evidence>
<comment type="similarity">
    <text evidence="5 18">Belongs to the CDS family.</text>
</comment>
<evidence type="ECO:0000256" key="2">
    <source>
        <dbReference type="ARBA" id="ARBA00004651"/>
    </source>
</evidence>
<protein>
    <recommendedName>
        <fullName evidence="7 18">Phosphatidate cytidylyltransferase</fullName>
        <ecNumber evidence="6 18">2.7.7.41</ecNumber>
    </recommendedName>
</protein>
<dbReference type="GO" id="GO:0005886">
    <property type="term" value="C:plasma membrane"/>
    <property type="evidence" value="ECO:0007669"/>
    <property type="project" value="UniProtKB-SubCell"/>
</dbReference>
<keyword evidence="16" id="KW-0594">Phospholipid biosynthesis</keyword>
<dbReference type="GO" id="GO:0004605">
    <property type="term" value="F:phosphatidate cytidylyltransferase activity"/>
    <property type="evidence" value="ECO:0007669"/>
    <property type="project" value="UniProtKB-EC"/>
</dbReference>
<evidence type="ECO:0000256" key="14">
    <source>
        <dbReference type="ARBA" id="ARBA00023098"/>
    </source>
</evidence>
<feature type="transmembrane region" description="Helical" evidence="19">
    <location>
        <begin position="266"/>
        <end position="285"/>
    </location>
</feature>